<dbReference type="Pfam" id="PF00931">
    <property type="entry name" value="NB-ARC"/>
    <property type="match status" value="1"/>
</dbReference>
<gene>
    <name evidence="3" type="ORF">GSCOC_T00018740001</name>
</gene>
<dbReference type="GO" id="GO:0005737">
    <property type="term" value="C:cytoplasm"/>
    <property type="evidence" value="ECO:0007669"/>
    <property type="project" value="UniProtKB-SubCell"/>
</dbReference>
<feature type="domain" description="NB-ARC" evidence="2">
    <location>
        <begin position="66"/>
        <end position="162"/>
    </location>
</feature>
<dbReference type="InParanoid" id="A0A068U948"/>
<dbReference type="Gene3D" id="3.40.50.300">
    <property type="entry name" value="P-loop containing nucleotide triphosphate hydrolases"/>
    <property type="match status" value="1"/>
</dbReference>
<proteinExistence type="predicted"/>
<keyword evidence="1" id="KW-0433">Leucine-rich repeat</keyword>
<sequence length="237" mass="27324">MSFDTIADDIKIIKVEVFKIFDNKKVDVKVVQGNIENQLTHVRISSLSCNIRESNTLSCIDFKLPDNFLQLQEEDLCEELYRHLKRSRYLIVLDDVWDIEARNGLEASFLNDANGSRVLLTMTSRLHDVARQDKLDNEPHSLQQLTDVDSWHLLTEKFFPGKELPPKLCELRMQIVKKCQGLPLTIVILAGILANVDQDGWKVSSGKFGFKQYNLKACFLYFGAFPEDHEHNTERLI</sequence>
<dbReference type="InterPro" id="IPR042197">
    <property type="entry name" value="Apaf_helical"/>
</dbReference>
<evidence type="ECO:0000256" key="1">
    <source>
        <dbReference type="ARBA" id="ARBA00022614"/>
    </source>
</evidence>
<keyword evidence="4" id="KW-1185">Reference proteome</keyword>
<dbReference type="InterPro" id="IPR027417">
    <property type="entry name" value="P-loop_NTPase"/>
</dbReference>
<dbReference type="AlphaFoldDB" id="A0A068U948"/>
<dbReference type="PRINTS" id="PR00364">
    <property type="entry name" value="DISEASERSIST"/>
</dbReference>
<dbReference type="PhylomeDB" id="A0A068U948"/>
<dbReference type="Gene3D" id="1.10.8.430">
    <property type="entry name" value="Helical domain of apoptotic protease-activating factors"/>
    <property type="match status" value="1"/>
</dbReference>
<dbReference type="InterPro" id="IPR044974">
    <property type="entry name" value="Disease_R_plants"/>
</dbReference>
<reference evidence="4" key="1">
    <citation type="journal article" date="2014" name="Science">
        <title>The coffee genome provides insight into the convergent evolution of caffeine biosynthesis.</title>
        <authorList>
            <person name="Denoeud F."/>
            <person name="Carretero-Paulet L."/>
            <person name="Dereeper A."/>
            <person name="Droc G."/>
            <person name="Guyot R."/>
            <person name="Pietrella M."/>
            <person name="Zheng C."/>
            <person name="Alberti A."/>
            <person name="Anthony F."/>
            <person name="Aprea G."/>
            <person name="Aury J.M."/>
            <person name="Bento P."/>
            <person name="Bernard M."/>
            <person name="Bocs S."/>
            <person name="Campa C."/>
            <person name="Cenci A."/>
            <person name="Combes M.C."/>
            <person name="Crouzillat D."/>
            <person name="Da Silva C."/>
            <person name="Daddiego L."/>
            <person name="De Bellis F."/>
            <person name="Dussert S."/>
            <person name="Garsmeur O."/>
            <person name="Gayraud T."/>
            <person name="Guignon V."/>
            <person name="Jahn K."/>
            <person name="Jamilloux V."/>
            <person name="Joet T."/>
            <person name="Labadie K."/>
            <person name="Lan T."/>
            <person name="Leclercq J."/>
            <person name="Lepelley M."/>
            <person name="Leroy T."/>
            <person name="Li L.T."/>
            <person name="Librado P."/>
            <person name="Lopez L."/>
            <person name="Munoz A."/>
            <person name="Noel B."/>
            <person name="Pallavicini A."/>
            <person name="Perrotta G."/>
            <person name="Poncet V."/>
            <person name="Pot D."/>
            <person name="Priyono X."/>
            <person name="Rigoreau M."/>
            <person name="Rouard M."/>
            <person name="Rozas J."/>
            <person name="Tranchant-Dubreuil C."/>
            <person name="VanBuren R."/>
            <person name="Zhang Q."/>
            <person name="Andrade A.C."/>
            <person name="Argout X."/>
            <person name="Bertrand B."/>
            <person name="de Kochko A."/>
            <person name="Graziosi G."/>
            <person name="Henry R.J."/>
            <person name="Jayarama X."/>
            <person name="Ming R."/>
            <person name="Nagai C."/>
            <person name="Rounsley S."/>
            <person name="Sankoff D."/>
            <person name="Giuliano G."/>
            <person name="Albert V.A."/>
            <person name="Wincker P."/>
            <person name="Lashermes P."/>
        </authorList>
    </citation>
    <scope>NUCLEOTIDE SEQUENCE [LARGE SCALE GENOMIC DNA]</scope>
    <source>
        <strain evidence="4">cv. DH200-94</strain>
    </source>
</reference>
<dbReference type="STRING" id="49390.A0A068U948"/>
<dbReference type="GO" id="GO:0098542">
    <property type="term" value="P:defense response to other organism"/>
    <property type="evidence" value="ECO:0007669"/>
    <property type="project" value="TreeGrafter"/>
</dbReference>
<evidence type="ECO:0000259" key="2">
    <source>
        <dbReference type="Pfam" id="PF00931"/>
    </source>
</evidence>
<accession>A0A068U948</accession>
<dbReference type="InterPro" id="IPR002182">
    <property type="entry name" value="NB-ARC"/>
</dbReference>
<evidence type="ECO:0000313" key="4">
    <source>
        <dbReference type="Proteomes" id="UP000295252"/>
    </source>
</evidence>
<dbReference type="GO" id="GO:0043531">
    <property type="term" value="F:ADP binding"/>
    <property type="evidence" value="ECO:0007669"/>
    <property type="project" value="InterPro"/>
</dbReference>
<dbReference type="Gramene" id="CDP04684">
    <property type="protein sequence ID" value="CDP04684"/>
    <property type="gene ID" value="GSCOC_T00018740001"/>
</dbReference>
<protein>
    <recommendedName>
        <fullName evidence="2">NB-ARC domain-containing protein</fullName>
    </recommendedName>
</protein>
<organism evidence="3 4">
    <name type="scientific">Coffea canephora</name>
    <name type="common">Robusta coffee</name>
    <dbReference type="NCBI Taxonomy" id="49390"/>
    <lineage>
        <taxon>Eukaryota</taxon>
        <taxon>Viridiplantae</taxon>
        <taxon>Streptophyta</taxon>
        <taxon>Embryophyta</taxon>
        <taxon>Tracheophyta</taxon>
        <taxon>Spermatophyta</taxon>
        <taxon>Magnoliopsida</taxon>
        <taxon>eudicotyledons</taxon>
        <taxon>Gunneridae</taxon>
        <taxon>Pentapetalae</taxon>
        <taxon>asterids</taxon>
        <taxon>lamiids</taxon>
        <taxon>Gentianales</taxon>
        <taxon>Rubiaceae</taxon>
        <taxon>Ixoroideae</taxon>
        <taxon>Gardenieae complex</taxon>
        <taxon>Bertiereae - Coffeeae clade</taxon>
        <taxon>Coffeeae</taxon>
        <taxon>Coffea</taxon>
    </lineage>
</organism>
<dbReference type="PANTHER" id="PTHR23155">
    <property type="entry name" value="DISEASE RESISTANCE PROTEIN RP"/>
    <property type="match status" value="1"/>
</dbReference>
<name>A0A068U948_COFCA</name>
<dbReference type="Proteomes" id="UP000295252">
    <property type="component" value="Chromosome IX"/>
</dbReference>
<dbReference type="EMBL" id="HG739097">
    <property type="protein sequence ID" value="CDP04684.1"/>
    <property type="molecule type" value="Genomic_DNA"/>
</dbReference>
<evidence type="ECO:0000313" key="3">
    <source>
        <dbReference type="EMBL" id="CDP04684.1"/>
    </source>
</evidence>
<dbReference type="SUPFAM" id="SSF52540">
    <property type="entry name" value="P-loop containing nucleoside triphosphate hydrolases"/>
    <property type="match status" value="1"/>
</dbReference>
<dbReference type="PANTHER" id="PTHR23155:SF1152">
    <property type="entry name" value="AAA+ ATPASE DOMAIN-CONTAINING PROTEIN"/>
    <property type="match status" value="1"/>
</dbReference>